<keyword evidence="2" id="KW-1185">Reference proteome</keyword>
<dbReference type="Proteomes" id="UP001596084">
    <property type="component" value="Unassembled WGS sequence"/>
</dbReference>
<accession>A0ABW0Q7Q4</accession>
<dbReference type="EMBL" id="JBHSMX010000011">
    <property type="protein sequence ID" value="MFC5520463.1"/>
    <property type="molecule type" value="Genomic_DNA"/>
</dbReference>
<dbReference type="RefSeq" id="WP_084389298.1">
    <property type="nucleotide sequence ID" value="NZ_JBHSMX010000011.1"/>
</dbReference>
<evidence type="ECO:0000313" key="2">
    <source>
        <dbReference type="Proteomes" id="UP001596084"/>
    </source>
</evidence>
<proteinExistence type="predicted"/>
<evidence type="ECO:0000313" key="1">
    <source>
        <dbReference type="EMBL" id="MFC5520463.1"/>
    </source>
</evidence>
<reference evidence="2" key="1">
    <citation type="journal article" date="2019" name="Int. J. Syst. Evol. Microbiol.">
        <title>The Global Catalogue of Microorganisms (GCM) 10K type strain sequencing project: providing services to taxonomists for standard genome sequencing and annotation.</title>
        <authorList>
            <consortium name="The Broad Institute Genomics Platform"/>
            <consortium name="The Broad Institute Genome Sequencing Center for Infectious Disease"/>
            <person name="Wu L."/>
            <person name="Ma J."/>
        </authorList>
    </citation>
    <scope>NUCLEOTIDE SEQUENCE [LARGE SCALE GENOMIC DNA]</scope>
    <source>
        <strain evidence="2">CGMCC 4.7277</strain>
    </source>
</reference>
<protein>
    <submittedName>
        <fullName evidence="1">Type II secretion system protein N</fullName>
    </submittedName>
</protein>
<name>A0ABW0Q7Q4_9BURK</name>
<gene>
    <name evidence="1" type="ORF">ACFPP7_05990</name>
</gene>
<sequence length="149" mass="15107">MMTTAYSRWPSRVVTFALSALVAVSAVYWGLKGWRTAAPAALPVALASTPPLNSQAVARALGGGLALAPVAIGAPAAGTRYVLTGVVADRSQGGAALISIDGKTAKPFRVGAFVDGRLLLQSVAGRRAVLATDLNAPAEVTLELPTLGK</sequence>
<organism evidence="1 2">
    <name type="scientific">Polaromonas jejuensis</name>
    <dbReference type="NCBI Taxonomy" id="457502"/>
    <lineage>
        <taxon>Bacteria</taxon>
        <taxon>Pseudomonadati</taxon>
        <taxon>Pseudomonadota</taxon>
        <taxon>Betaproteobacteria</taxon>
        <taxon>Burkholderiales</taxon>
        <taxon>Comamonadaceae</taxon>
        <taxon>Polaromonas</taxon>
    </lineage>
</organism>
<comment type="caution">
    <text evidence="1">The sequence shown here is derived from an EMBL/GenBank/DDBJ whole genome shotgun (WGS) entry which is preliminary data.</text>
</comment>